<feature type="compositionally biased region" description="Basic and acidic residues" evidence="18">
    <location>
        <begin position="123"/>
        <end position="138"/>
    </location>
</feature>
<feature type="compositionally biased region" description="Polar residues" evidence="18">
    <location>
        <begin position="45"/>
        <end position="59"/>
    </location>
</feature>
<comment type="caution">
    <text evidence="20">The sequence shown here is derived from an EMBL/GenBank/DDBJ whole genome shotgun (WGS) entry which is preliminary data.</text>
</comment>
<dbReference type="EMBL" id="JAEUBF010001233">
    <property type="protein sequence ID" value="KAH3672060.1"/>
    <property type="molecule type" value="Genomic_DNA"/>
</dbReference>
<dbReference type="InterPro" id="IPR039753">
    <property type="entry name" value="RG7MT1"/>
</dbReference>
<feature type="binding site" evidence="16">
    <location>
        <position position="217"/>
    </location>
    <ligand>
        <name>S-adenosyl-L-methionine</name>
        <dbReference type="ChEBI" id="CHEBI:59789"/>
    </ligand>
</feature>
<protein>
    <recommendedName>
        <fullName evidence="14 15">mRNA cap guanine-N(7) methyltransferase</fullName>
        <ecNumber evidence="3 15">2.1.1.56</ecNumber>
    </recommendedName>
    <alternativeName>
        <fullName evidence="11 15">mRNA (guanine-N(7))-methyltransferase</fullName>
    </alternativeName>
    <alternativeName>
        <fullName evidence="12 15">mRNA cap methyltransferase</fullName>
    </alternativeName>
</protein>
<dbReference type="CDD" id="cd02440">
    <property type="entry name" value="AdoMet_MTases"/>
    <property type="match status" value="1"/>
</dbReference>
<dbReference type="SUPFAM" id="SSF53335">
    <property type="entry name" value="S-adenosyl-L-methionine-dependent methyltransferases"/>
    <property type="match status" value="1"/>
</dbReference>
<evidence type="ECO:0000313" key="20">
    <source>
        <dbReference type="EMBL" id="KAH3672060.1"/>
    </source>
</evidence>
<name>A0A9P8PI44_9ASCO</name>
<evidence type="ECO:0000256" key="18">
    <source>
        <dbReference type="SAM" id="MobiDB-lite"/>
    </source>
</evidence>
<dbReference type="InterPro" id="IPR016899">
    <property type="entry name" value="mRNA_G-N7_MeTrfase_euk"/>
</dbReference>
<dbReference type="InterPro" id="IPR004971">
    <property type="entry name" value="mRNA_G-N7_MeTrfase_dom"/>
</dbReference>
<feature type="binding site" evidence="17">
    <location>
        <begin position="195"/>
        <end position="196"/>
    </location>
    <ligand>
        <name>mRNA</name>
        <dbReference type="ChEBI" id="CHEBI:33699"/>
    </ligand>
</feature>
<feature type="binding site" evidence="16">
    <location>
        <position position="298"/>
    </location>
    <ligand>
        <name>S-adenosyl-L-methionine</name>
        <dbReference type="ChEBI" id="CHEBI:59789"/>
    </ligand>
</feature>
<feature type="compositionally biased region" description="Basic and acidic residues" evidence="18">
    <location>
        <begin position="66"/>
        <end position="76"/>
    </location>
</feature>
<feature type="binding site" evidence="16">
    <location>
        <position position="293"/>
    </location>
    <ligand>
        <name>S-adenosyl-L-methionine</name>
        <dbReference type="ChEBI" id="CHEBI:59789"/>
    </ligand>
</feature>
<keyword evidence="8 15" id="KW-0694">RNA-binding</keyword>
<evidence type="ECO:0000256" key="1">
    <source>
        <dbReference type="ARBA" id="ARBA00003378"/>
    </source>
</evidence>
<evidence type="ECO:0000256" key="13">
    <source>
        <dbReference type="ARBA" id="ARBA00044712"/>
    </source>
</evidence>
<keyword evidence="10 15" id="KW-0539">Nucleus</keyword>
<evidence type="ECO:0000256" key="3">
    <source>
        <dbReference type="ARBA" id="ARBA00011926"/>
    </source>
</evidence>
<dbReference type="Proteomes" id="UP000769528">
    <property type="component" value="Unassembled WGS sequence"/>
</dbReference>
<feature type="domain" description="MRNA cap 0 methyltransferase" evidence="19">
    <location>
        <begin position="186"/>
        <end position="465"/>
    </location>
</feature>
<feature type="site" description="mRNA cap binding" evidence="17">
    <location>
        <position position="251"/>
    </location>
</feature>
<dbReference type="AlphaFoldDB" id="A0A9P8PI44"/>
<evidence type="ECO:0000256" key="9">
    <source>
        <dbReference type="ARBA" id="ARBA00023042"/>
    </source>
</evidence>
<dbReference type="PIRSF" id="PIRSF028762">
    <property type="entry name" value="ABD1"/>
    <property type="match status" value="1"/>
</dbReference>
<keyword evidence="21" id="KW-1185">Reference proteome</keyword>
<comment type="subcellular location">
    <subcellularLocation>
        <location evidence="2 15">Nucleus</location>
    </subcellularLocation>
</comment>
<dbReference type="Pfam" id="PF03291">
    <property type="entry name" value="mRNA_G-N7_MeTrfase"/>
    <property type="match status" value="1"/>
</dbReference>
<dbReference type="PANTHER" id="PTHR12189:SF2">
    <property type="entry name" value="MRNA CAP GUANINE-N7 METHYLTRANSFERASE"/>
    <property type="match status" value="1"/>
</dbReference>
<keyword evidence="6 15" id="KW-0808">Transferase</keyword>
<feature type="binding site" evidence="16">
    <location>
        <position position="239"/>
    </location>
    <ligand>
        <name>S-adenosyl-L-methionine</name>
        <dbReference type="ChEBI" id="CHEBI:59789"/>
    </ligand>
</feature>
<feature type="compositionally biased region" description="Basic and acidic residues" evidence="18">
    <location>
        <begin position="98"/>
        <end position="110"/>
    </location>
</feature>
<evidence type="ECO:0000313" key="21">
    <source>
        <dbReference type="Proteomes" id="UP000769528"/>
    </source>
</evidence>
<evidence type="ECO:0000256" key="5">
    <source>
        <dbReference type="ARBA" id="ARBA00022664"/>
    </source>
</evidence>
<feature type="region of interest" description="Disordered" evidence="18">
    <location>
        <begin position="1"/>
        <end position="146"/>
    </location>
</feature>
<feature type="site" description="mRNA cap binding" evidence="17">
    <location>
        <position position="226"/>
    </location>
</feature>
<dbReference type="GO" id="GO:0004482">
    <property type="term" value="F:mRNA 5'-cap (guanine-N7-)-methyltransferase activity"/>
    <property type="evidence" value="ECO:0007669"/>
    <property type="project" value="UniProtKB-EC"/>
</dbReference>
<dbReference type="InterPro" id="IPR029063">
    <property type="entry name" value="SAM-dependent_MTases_sf"/>
</dbReference>
<dbReference type="Gene3D" id="3.40.50.150">
    <property type="entry name" value="Vaccinia Virus protein VP39"/>
    <property type="match status" value="1"/>
</dbReference>
<evidence type="ECO:0000256" key="6">
    <source>
        <dbReference type="ARBA" id="ARBA00022679"/>
    </source>
</evidence>
<evidence type="ECO:0000256" key="16">
    <source>
        <dbReference type="PIRSR" id="PIRSR028762-1"/>
    </source>
</evidence>
<evidence type="ECO:0000256" key="8">
    <source>
        <dbReference type="ARBA" id="ARBA00022884"/>
    </source>
</evidence>
<keyword evidence="9 15" id="KW-0506">mRNA capping</keyword>
<sequence>MSEETSVLPSEDRIVERKEIVEKKQQINTEDNLGDKNDDIHHTEQIQPSKTSSDQTTERNLALKTPEFRIKKRALESHTGSSYSPRNRDRQNNLSRRHTPEEPPREDKSSDYQPQYQSQMYERNQKQTFHPDRQRNEPPAKYPKYNQLHSNVDEIIVKKNANLDSTVISHYNKRTYDSRKSARSQSPIIKLRHFNNAIKYMLINKYTKPGYRVLDLGCGKGGDISKWEMAGIREYIGIDISDESIKEAVKRYRRHKPSFAVTFVTGDGFGAPLPHVLRDFPHLNLSVDVVSMQFCLHYGFESEIKARMMIENVARSLRPEGIFIGTIPNSDFLMFKMKRLPPGEKAFGNSLYRVTFLKNPPSDGHFDNPYGNVYNYFLEDAIDNVPEFVVPFEALRALAEEYGLKLIYKKTFNEMFAEEIPKWYNKLNPKIIEGMRRTKDGGVGVEGDESDATANFYIAFAFIKA</sequence>
<feature type="site" description="mRNA cap binding" evidence="17">
    <location>
        <position position="220"/>
    </location>
</feature>
<keyword evidence="7 15" id="KW-0949">S-adenosyl-L-methionine</keyword>
<evidence type="ECO:0000256" key="2">
    <source>
        <dbReference type="ARBA" id="ARBA00004123"/>
    </source>
</evidence>
<dbReference type="GO" id="GO:0003723">
    <property type="term" value="F:RNA binding"/>
    <property type="evidence" value="ECO:0007669"/>
    <property type="project" value="UniProtKB-KW"/>
</dbReference>
<feature type="site" description="mRNA cap binding" evidence="17">
    <location>
        <position position="457"/>
    </location>
</feature>
<evidence type="ECO:0000256" key="12">
    <source>
        <dbReference type="ARBA" id="ARBA00033387"/>
    </source>
</evidence>
<evidence type="ECO:0000256" key="17">
    <source>
        <dbReference type="PIRSR" id="PIRSR028762-2"/>
    </source>
</evidence>
<reference evidence="20" key="1">
    <citation type="journal article" date="2021" name="Open Biol.">
        <title>Shared evolutionary footprints suggest mitochondrial oxidative damage underlies multiple complex I losses in fungi.</title>
        <authorList>
            <person name="Schikora-Tamarit M.A."/>
            <person name="Marcet-Houben M."/>
            <person name="Nosek J."/>
            <person name="Gabaldon T."/>
        </authorList>
    </citation>
    <scope>NUCLEOTIDE SEQUENCE</scope>
    <source>
        <strain evidence="20">CBS6341</strain>
    </source>
</reference>
<keyword evidence="4 15" id="KW-0489">Methyltransferase</keyword>
<keyword evidence="5 15" id="KW-0507">mRNA processing</keyword>
<evidence type="ECO:0000259" key="19">
    <source>
        <dbReference type="PROSITE" id="PS51562"/>
    </source>
</evidence>
<evidence type="ECO:0000256" key="15">
    <source>
        <dbReference type="PIRNR" id="PIRNR028762"/>
    </source>
</evidence>
<dbReference type="GO" id="GO:0005634">
    <property type="term" value="C:nucleus"/>
    <property type="evidence" value="ECO:0007669"/>
    <property type="project" value="UniProtKB-SubCell"/>
</dbReference>
<dbReference type="PANTHER" id="PTHR12189">
    <property type="entry name" value="MRNA GUANINE-7- METHYLTRANSFERASE"/>
    <property type="match status" value="1"/>
</dbReference>
<dbReference type="PROSITE" id="PS51562">
    <property type="entry name" value="RNA_CAP0_MT"/>
    <property type="match status" value="1"/>
</dbReference>
<feature type="binding site" evidence="16">
    <location>
        <position position="199"/>
    </location>
    <ligand>
        <name>S-adenosyl-L-methionine</name>
        <dbReference type="ChEBI" id="CHEBI:59789"/>
    </ligand>
</feature>
<dbReference type="EC" id="2.1.1.56" evidence="3 15"/>
<evidence type="ECO:0000256" key="4">
    <source>
        <dbReference type="ARBA" id="ARBA00022603"/>
    </source>
</evidence>
<accession>A0A9P8PI44</accession>
<comment type="similarity">
    <text evidence="15">Belongs to the class I-like SAM-binding methyltransferase superfamily. mRNA cap 0 methyltransferase family.</text>
</comment>
<feature type="site" description="mRNA cap binding" evidence="17">
    <location>
        <position position="387"/>
    </location>
</feature>
<evidence type="ECO:0000256" key="14">
    <source>
        <dbReference type="ARBA" id="ARBA00049739"/>
    </source>
</evidence>
<organism evidence="20 21">
    <name type="scientific">Wickerhamomyces mucosus</name>
    <dbReference type="NCBI Taxonomy" id="1378264"/>
    <lineage>
        <taxon>Eukaryota</taxon>
        <taxon>Fungi</taxon>
        <taxon>Dikarya</taxon>
        <taxon>Ascomycota</taxon>
        <taxon>Saccharomycotina</taxon>
        <taxon>Saccharomycetes</taxon>
        <taxon>Phaffomycetales</taxon>
        <taxon>Wickerhamomycetaceae</taxon>
        <taxon>Wickerhamomyces</taxon>
    </lineage>
</organism>
<feature type="compositionally biased region" description="Polar residues" evidence="18">
    <location>
        <begin position="111"/>
        <end position="122"/>
    </location>
</feature>
<comment type="catalytic activity">
    <reaction evidence="13">
        <text>a 5'-end (5'-triphosphoguanosine)-ribonucleoside in mRNA + S-adenosyl-L-methionine = a 5'-end (N(7)-methyl 5'-triphosphoguanosine)-ribonucleoside in mRNA + S-adenosyl-L-homocysteine</text>
        <dbReference type="Rhea" id="RHEA:67008"/>
        <dbReference type="Rhea" id="RHEA-COMP:17166"/>
        <dbReference type="Rhea" id="RHEA-COMP:17167"/>
        <dbReference type="ChEBI" id="CHEBI:57856"/>
        <dbReference type="ChEBI" id="CHEBI:59789"/>
        <dbReference type="ChEBI" id="CHEBI:156461"/>
        <dbReference type="ChEBI" id="CHEBI:167617"/>
        <dbReference type="EC" id="2.1.1.56"/>
    </reaction>
</comment>
<feature type="site" description="mRNA cap binding" evidence="17">
    <location>
        <position position="297"/>
    </location>
</feature>
<evidence type="ECO:0000256" key="10">
    <source>
        <dbReference type="ARBA" id="ARBA00023242"/>
    </source>
</evidence>
<reference evidence="20" key="2">
    <citation type="submission" date="2021-01" db="EMBL/GenBank/DDBJ databases">
        <authorList>
            <person name="Schikora-Tamarit M.A."/>
        </authorList>
    </citation>
    <scope>NUCLEOTIDE SEQUENCE</scope>
    <source>
        <strain evidence="20">CBS6341</strain>
    </source>
</reference>
<dbReference type="OrthoDB" id="10248867at2759"/>
<evidence type="ECO:0000256" key="11">
    <source>
        <dbReference type="ARBA" id="ARBA00032772"/>
    </source>
</evidence>
<comment type="function">
    <text evidence="1">Responsible for methylating the 5'-cap structure of mRNAs.</text>
</comment>
<evidence type="ECO:0000256" key="7">
    <source>
        <dbReference type="ARBA" id="ARBA00022691"/>
    </source>
</evidence>
<feature type="compositionally biased region" description="Basic and acidic residues" evidence="18">
    <location>
        <begin position="10"/>
        <end position="25"/>
    </location>
</feature>
<feature type="binding site" evidence="16">
    <location>
        <position position="267"/>
    </location>
    <ligand>
        <name>S-adenosyl-L-methionine</name>
        <dbReference type="ChEBI" id="CHEBI:59789"/>
    </ligand>
</feature>
<proteinExistence type="inferred from homology"/>
<gene>
    <name evidence="20" type="ORF">WICMUC_004461</name>
</gene>
<feature type="compositionally biased region" description="Basic and acidic residues" evidence="18">
    <location>
        <begin position="33"/>
        <end position="44"/>
    </location>
</feature>